<proteinExistence type="predicted"/>
<gene>
    <name evidence="1" type="ORF">P153DRAFT_147059</name>
</gene>
<sequence>MQLAEGLSRRLRQCAVMGEPSWWRTAWVLRVVSDHDCGCDESGFQARWIVRLVKLPDRESSARSCELRPNVNEGTIYHARQPEERRAWLLDCALPTEAMGNCREAEMLRLDWVRRAD</sequence>
<protein>
    <submittedName>
        <fullName evidence="1">Uncharacterized protein</fullName>
    </submittedName>
</protein>
<organism evidence="1 2">
    <name type="scientific">Dothidotthia symphoricarpi CBS 119687</name>
    <dbReference type="NCBI Taxonomy" id="1392245"/>
    <lineage>
        <taxon>Eukaryota</taxon>
        <taxon>Fungi</taxon>
        <taxon>Dikarya</taxon>
        <taxon>Ascomycota</taxon>
        <taxon>Pezizomycotina</taxon>
        <taxon>Dothideomycetes</taxon>
        <taxon>Pleosporomycetidae</taxon>
        <taxon>Pleosporales</taxon>
        <taxon>Dothidotthiaceae</taxon>
        <taxon>Dothidotthia</taxon>
    </lineage>
</organism>
<evidence type="ECO:0000313" key="2">
    <source>
        <dbReference type="Proteomes" id="UP000799771"/>
    </source>
</evidence>
<dbReference type="Proteomes" id="UP000799771">
    <property type="component" value="Unassembled WGS sequence"/>
</dbReference>
<evidence type="ECO:0000313" key="1">
    <source>
        <dbReference type="EMBL" id="KAF2123819.1"/>
    </source>
</evidence>
<accession>A0A6A5ZWB4</accession>
<dbReference type="EMBL" id="ML977522">
    <property type="protein sequence ID" value="KAF2123819.1"/>
    <property type="molecule type" value="Genomic_DNA"/>
</dbReference>
<name>A0A6A5ZWB4_9PLEO</name>
<keyword evidence="2" id="KW-1185">Reference proteome</keyword>
<reference evidence="1" key="1">
    <citation type="journal article" date="2020" name="Stud. Mycol.">
        <title>101 Dothideomycetes genomes: a test case for predicting lifestyles and emergence of pathogens.</title>
        <authorList>
            <person name="Haridas S."/>
            <person name="Albert R."/>
            <person name="Binder M."/>
            <person name="Bloem J."/>
            <person name="Labutti K."/>
            <person name="Salamov A."/>
            <person name="Andreopoulos B."/>
            <person name="Baker S."/>
            <person name="Barry K."/>
            <person name="Bills G."/>
            <person name="Bluhm B."/>
            <person name="Cannon C."/>
            <person name="Castanera R."/>
            <person name="Culley D."/>
            <person name="Daum C."/>
            <person name="Ezra D."/>
            <person name="Gonzalez J."/>
            <person name="Henrissat B."/>
            <person name="Kuo A."/>
            <person name="Liang C."/>
            <person name="Lipzen A."/>
            <person name="Lutzoni F."/>
            <person name="Magnuson J."/>
            <person name="Mondo S."/>
            <person name="Nolan M."/>
            <person name="Ohm R."/>
            <person name="Pangilinan J."/>
            <person name="Park H.-J."/>
            <person name="Ramirez L."/>
            <person name="Alfaro M."/>
            <person name="Sun H."/>
            <person name="Tritt A."/>
            <person name="Yoshinaga Y."/>
            <person name="Zwiers L.-H."/>
            <person name="Turgeon B."/>
            <person name="Goodwin S."/>
            <person name="Spatafora J."/>
            <person name="Crous P."/>
            <person name="Grigoriev I."/>
        </authorList>
    </citation>
    <scope>NUCLEOTIDE SEQUENCE</scope>
    <source>
        <strain evidence="1">CBS 119687</strain>
    </source>
</reference>
<dbReference type="GeneID" id="54402592"/>
<dbReference type="AlphaFoldDB" id="A0A6A5ZWB4"/>
<dbReference type="RefSeq" id="XP_033518213.1">
    <property type="nucleotide sequence ID" value="XM_033662160.1"/>
</dbReference>